<comment type="caution">
    <text evidence="3">The sequence shown here is derived from an EMBL/GenBank/DDBJ whole genome shotgun (WGS) entry which is preliminary data.</text>
</comment>
<dbReference type="EMBL" id="JAGMUV010000002">
    <property type="protein sequence ID" value="KAH7170153.1"/>
    <property type="molecule type" value="Genomic_DNA"/>
</dbReference>
<gene>
    <name evidence="3" type="ORF">EDB81DRAFT_154099</name>
</gene>
<feature type="region of interest" description="Disordered" evidence="1">
    <location>
        <begin position="101"/>
        <end position="125"/>
    </location>
</feature>
<protein>
    <submittedName>
        <fullName evidence="3">Uncharacterized protein</fullName>
    </submittedName>
</protein>
<evidence type="ECO:0000256" key="2">
    <source>
        <dbReference type="SAM" id="SignalP"/>
    </source>
</evidence>
<feature type="signal peptide" evidence="2">
    <location>
        <begin position="1"/>
        <end position="16"/>
    </location>
</feature>
<evidence type="ECO:0000313" key="3">
    <source>
        <dbReference type="EMBL" id="KAH7170153.1"/>
    </source>
</evidence>
<dbReference type="OrthoDB" id="5152093at2759"/>
<proteinExistence type="predicted"/>
<keyword evidence="4" id="KW-1185">Reference proteome</keyword>
<reference evidence="3" key="1">
    <citation type="journal article" date="2021" name="Nat. Commun.">
        <title>Genetic determinants of endophytism in the Arabidopsis root mycobiome.</title>
        <authorList>
            <person name="Mesny F."/>
            <person name="Miyauchi S."/>
            <person name="Thiergart T."/>
            <person name="Pickel B."/>
            <person name="Atanasova L."/>
            <person name="Karlsson M."/>
            <person name="Huettel B."/>
            <person name="Barry K.W."/>
            <person name="Haridas S."/>
            <person name="Chen C."/>
            <person name="Bauer D."/>
            <person name="Andreopoulos W."/>
            <person name="Pangilinan J."/>
            <person name="LaButti K."/>
            <person name="Riley R."/>
            <person name="Lipzen A."/>
            <person name="Clum A."/>
            <person name="Drula E."/>
            <person name="Henrissat B."/>
            <person name="Kohler A."/>
            <person name="Grigoriev I.V."/>
            <person name="Martin F.M."/>
            <person name="Hacquard S."/>
        </authorList>
    </citation>
    <scope>NUCLEOTIDE SEQUENCE</scope>
    <source>
        <strain evidence="3">MPI-CAGE-AT-0147</strain>
    </source>
</reference>
<dbReference type="AlphaFoldDB" id="A0A9P9FPS2"/>
<feature type="compositionally biased region" description="Low complexity" evidence="1">
    <location>
        <begin position="101"/>
        <end position="119"/>
    </location>
</feature>
<organism evidence="3 4">
    <name type="scientific">Dactylonectria macrodidyma</name>
    <dbReference type="NCBI Taxonomy" id="307937"/>
    <lineage>
        <taxon>Eukaryota</taxon>
        <taxon>Fungi</taxon>
        <taxon>Dikarya</taxon>
        <taxon>Ascomycota</taxon>
        <taxon>Pezizomycotina</taxon>
        <taxon>Sordariomycetes</taxon>
        <taxon>Hypocreomycetidae</taxon>
        <taxon>Hypocreales</taxon>
        <taxon>Nectriaceae</taxon>
        <taxon>Dactylonectria</taxon>
    </lineage>
</organism>
<keyword evidence="2" id="KW-0732">Signal</keyword>
<name>A0A9P9FPS2_9HYPO</name>
<dbReference type="Proteomes" id="UP000738349">
    <property type="component" value="Unassembled WGS sequence"/>
</dbReference>
<evidence type="ECO:0000256" key="1">
    <source>
        <dbReference type="SAM" id="MobiDB-lite"/>
    </source>
</evidence>
<sequence>MNKFLLFTLSATSALAASSPLLIARTFYDVSCSDQGQKDCGSGCIDVTYTCCPSEAGGCPATATCVLGSNGEYGCCDNGDDCEGDGGVNTEYSTETVTVPAESAVETPAETPAETAAEPPADESAIETPVETAAEPPVESAIETPAGTPTAIPAEEPTSEVVVSYTNVETLQTEIQTEVPPLIITTPGGVLPTPGPNNGTTPTGITTPTVIPSSGASFSVNIVGCLIACVVVLLF</sequence>
<evidence type="ECO:0000313" key="4">
    <source>
        <dbReference type="Proteomes" id="UP000738349"/>
    </source>
</evidence>
<accession>A0A9P9FPS2</accession>
<feature type="chain" id="PRO_5040405082" evidence="2">
    <location>
        <begin position="17"/>
        <end position="235"/>
    </location>
</feature>